<sequence length="438" mass="48149">MGSCLSSSSSGRRRSIPPGGSNRRRRKSSSKRRSCSSSFDNTGGEDEPLLHRIPGRMFLNGSTDHASLFSQQGKKGPNQDAMIVWENFGSMADTVFCGVFDGHGPYGHVIAKRVRDLLPLKLGSHLESSYVSCEEVLKEISLNTADRKTSESLVHISANGESRVYNKDQDMVQTLLTSIVKAYRFMDKELKMQVDVDCFCSGTTAVTMVKQGQHLVVGNIGDSRAVLGTRNKENKLVPFQLTEDLKPDVPAEAARIKRCRGRIFALRDEPGVARLWLPNHNSPGLAMARAFGDFCLKDFGLISVPDVSYRRLTEKDEFVVLATDGIWDVLTNEEVVEIVAKAPTRCTAGRALVEAAVRNWRWKFPTSKVDDCAVVCLFLDSKPDKLSTASFSVDKHISNGLSEPDTASTSTPGSGTESPELNGVDRIVNLHMHVPTKE</sequence>
<dbReference type="PROSITE" id="PS51746">
    <property type="entry name" value="PPM_2"/>
    <property type="match status" value="1"/>
</dbReference>
<dbReference type="FunFam" id="3.60.40.10:FF:000024">
    <property type="entry name" value="probable protein phosphatase 2C 33"/>
    <property type="match status" value="1"/>
</dbReference>
<dbReference type="InterPro" id="IPR001932">
    <property type="entry name" value="PPM-type_phosphatase-like_dom"/>
</dbReference>
<dbReference type="OrthoDB" id="1065853at2759"/>
<feature type="domain" description="PPM-type phosphatase" evidence="13">
    <location>
        <begin position="65"/>
        <end position="379"/>
    </location>
</feature>
<evidence type="ECO:0000256" key="4">
    <source>
        <dbReference type="ARBA" id="ARBA00013081"/>
    </source>
</evidence>
<name>A0A397ZRC5_BRACM</name>
<evidence type="ECO:0000256" key="11">
    <source>
        <dbReference type="ARBA" id="ARBA00048336"/>
    </source>
</evidence>
<dbReference type="EnsemblPlants" id="Bra035360.1">
    <property type="protein sequence ID" value="Bra035360.1-P"/>
    <property type="gene ID" value="Bra035360"/>
</dbReference>
<reference evidence="17" key="1">
    <citation type="journal article" date="2011" name="Nat. Genet.">
        <title>The genome of the mesopolyploid crop species Brassica rapa.</title>
        <authorList>
            <consortium name="Brassica rapa Genome Sequencing Project Consortium"/>
            <person name="Wang X."/>
            <person name="Wang H."/>
            <person name="Wang J."/>
            <person name="Sun R."/>
            <person name="Wu J."/>
            <person name="Liu S."/>
            <person name="Bai Y."/>
            <person name="Mun J.H."/>
            <person name="Bancroft I."/>
            <person name="Cheng F."/>
            <person name="Huang S."/>
            <person name="Li X."/>
            <person name="Hua W."/>
            <person name="Wang J."/>
            <person name="Wang X."/>
            <person name="Freeling M."/>
            <person name="Pires J.C."/>
            <person name="Paterson A.H."/>
            <person name="Chalhoub B."/>
            <person name="Wang B."/>
            <person name="Hayward A."/>
            <person name="Sharpe A.G."/>
            <person name="Park B.S."/>
            <person name="Weisshaar B."/>
            <person name="Liu B."/>
            <person name="Li B."/>
            <person name="Liu B."/>
            <person name="Tong C."/>
            <person name="Song C."/>
            <person name="Duran C."/>
            <person name="Peng C."/>
            <person name="Geng C."/>
            <person name="Koh C."/>
            <person name="Lin C."/>
            <person name="Edwards D."/>
            <person name="Mu D."/>
            <person name="Shen D."/>
            <person name="Soumpourou E."/>
            <person name="Li F."/>
            <person name="Fraser F."/>
            <person name="Conant G."/>
            <person name="Lassalle G."/>
            <person name="King G.J."/>
            <person name="Bonnema G."/>
            <person name="Tang H."/>
            <person name="Wang H."/>
            <person name="Belcram H."/>
            <person name="Zhou H."/>
            <person name="Hirakawa H."/>
            <person name="Abe H."/>
            <person name="Guo H."/>
            <person name="Wang H."/>
            <person name="Jin H."/>
            <person name="Parkin I.A."/>
            <person name="Batley J."/>
            <person name="Kim J.S."/>
            <person name="Just J."/>
            <person name="Li J."/>
            <person name="Xu J."/>
            <person name="Deng J."/>
            <person name="Kim J.A."/>
            <person name="Li J."/>
            <person name="Yu J."/>
            <person name="Meng J."/>
            <person name="Wang J."/>
            <person name="Min J."/>
            <person name="Poulain J."/>
            <person name="Wang J."/>
            <person name="Hatakeyama K."/>
            <person name="Wu K."/>
            <person name="Wang L."/>
            <person name="Fang L."/>
            <person name="Trick M."/>
            <person name="Links M.G."/>
            <person name="Zhao M."/>
            <person name="Jin M."/>
            <person name="Ramchiary N."/>
            <person name="Drou N."/>
            <person name="Berkman P.J."/>
            <person name="Cai Q."/>
            <person name="Huang Q."/>
            <person name="Li R."/>
            <person name="Tabata S."/>
            <person name="Cheng S."/>
            <person name="Zhang S."/>
            <person name="Zhang S."/>
            <person name="Huang S."/>
            <person name="Sato S."/>
            <person name="Sun S."/>
            <person name="Kwon S.J."/>
            <person name="Choi S.R."/>
            <person name="Lee T.H."/>
            <person name="Fan W."/>
            <person name="Zhao X."/>
            <person name="Tan X."/>
            <person name="Xu X."/>
            <person name="Wang Y."/>
            <person name="Qiu Y."/>
            <person name="Yin Y."/>
            <person name="Li Y."/>
            <person name="Du Y."/>
            <person name="Liao Y."/>
            <person name="Lim Y."/>
            <person name="Narusaka Y."/>
            <person name="Wang Y."/>
            <person name="Wang Z."/>
            <person name="Li Z."/>
            <person name="Wang Z."/>
            <person name="Xiong Z."/>
            <person name="Zhang Z."/>
        </authorList>
    </citation>
    <scope>NUCLEOTIDE SEQUENCE [LARGE SCALE GENOMIC DNA]</scope>
    <source>
        <strain evidence="17">cv. Chiifu-401-42</strain>
    </source>
</reference>
<dbReference type="InterPro" id="IPR015655">
    <property type="entry name" value="PP2C"/>
</dbReference>
<feature type="compositionally biased region" description="Low complexity" evidence="12">
    <location>
        <begin position="406"/>
        <end position="420"/>
    </location>
</feature>
<comment type="catalytic activity">
    <reaction evidence="10">
        <text>O-phospho-L-seryl-[protein] + H2O = L-seryl-[protein] + phosphate</text>
        <dbReference type="Rhea" id="RHEA:20629"/>
        <dbReference type="Rhea" id="RHEA-COMP:9863"/>
        <dbReference type="Rhea" id="RHEA-COMP:11604"/>
        <dbReference type="ChEBI" id="CHEBI:15377"/>
        <dbReference type="ChEBI" id="CHEBI:29999"/>
        <dbReference type="ChEBI" id="CHEBI:43474"/>
        <dbReference type="ChEBI" id="CHEBI:83421"/>
        <dbReference type="EC" id="3.1.3.16"/>
    </reaction>
</comment>
<dbReference type="OMA" id="IVNLHMH"/>
<evidence type="ECO:0000259" key="13">
    <source>
        <dbReference type="PROSITE" id="PS51746"/>
    </source>
</evidence>
<dbReference type="Pfam" id="PF00481">
    <property type="entry name" value="PP2C"/>
    <property type="match status" value="1"/>
</dbReference>
<dbReference type="EMBL" id="CM010631">
    <property type="protein sequence ID" value="RID65606.1"/>
    <property type="molecule type" value="Genomic_DNA"/>
</dbReference>
<dbReference type="Gramene" id="Bra035360.1">
    <property type="protein sequence ID" value="Bra035360.1-P"/>
    <property type="gene ID" value="Bra035360"/>
</dbReference>
<evidence type="ECO:0000256" key="10">
    <source>
        <dbReference type="ARBA" id="ARBA00047761"/>
    </source>
</evidence>
<keyword evidence="9" id="KW-0464">Manganese</keyword>
<dbReference type="SUPFAM" id="SSF81606">
    <property type="entry name" value="PP2C-like"/>
    <property type="match status" value="1"/>
</dbReference>
<dbReference type="EC" id="3.1.3.16" evidence="4"/>
<comment type="similarity">
    <text evidence="3">Belongs to the PP2C family.</text>
</comment>
<keyword evidence="8" id="KW-0904">Protein phosphatase</keyword>
<evidence type="ECO:0000256" key="8">
    <source>
        <dbReference type="ARBA" id="ARBA00022912"/>
    </source>
</evidence>
<dbReference type="InterPro" id="IPR036457">
    <property type="entry name" value="PPM-type-like_dom_sf"/>
</dbReference>
<dbReference type="Gramene" id="A04p11110.2_BraZ1">
    <property type="protein sequence ID" value="A04p11110.2_BraZ1.CDS"/>
    <property type="gene ID" value="A04g11110.2_BraZ1"/>
</dbReference>
<comment type="catalytic activity">
    <reaction evidence="11">
        <text>O-phospho-L-threonyl-[protein] + H2O = L-threonyl-[protein] + phosphate</text>
        <dbReference type="Rhea" id="RHEA:47004"/>
        <dbReference type="Rhea" id="RHEA-COMP:11060"/>
        <dbReference type="Rhea" id="RHEA-COMP:11605"/>
        <dbReference type="ChEBI" id="CHEBI:15377"/>
        <dbReference type="ChEBI" id="CHEBI:30013"/>
        <dbReference type="ChEBI" id="CHEBI:43474"/>
        <dbReference type="ChEBI" id="CHEBI:61977"/>
        <dbReference type="EC" id="3.1.3.16"/>
    </reaction>
</comment>
<evidence type="ECO:0000256" key="9">
    <source>
        <dbReference type="ARBA" id="ARBA00023211"/>
    </source>
</evidence>
<keyword evidence="5" id="KW-0479">Metal-binding</keyword>
<accession>A0A397ZRC5</accession>
<feature type="region of interest" description="Disordered" evidence="12">
    <location>
        <begin position="401"/>
        <end position="423"/>
    </location>
</feature>
<dbReference type="Proteomes" id="UP000694005">
    <property type="component" value="Chromosome A04"/>
</dbReference>
<dbReference type="PANTHER" id="PTHR47992">
    <property type="entry name" value="PROTEIN PHOSPHATASE"/>
    <property type="match status" value="1"/>
</dbReference>
<dbReference type="GO" id="GO:1902531">
    <property type="term" value="P:regulation of intracellular signal transduction"/>
    <property type="evidence" value="ECO:0000318"/>
    <property type="project" value="GO_Central"/>
</dbReference>
<organism evidence="15 18">
    <name type="scientific">Brassica campestris</name>
    <name type="common">Field mustard</name>
    <dbReference type="NCBI Taxonomy" id="3711"/>
    <lineage>
        <taxon>Eukaryota</taxon>
        <taxon>Viridiplantae</taxon>
        <taxon>Streptophyta</taxon>
        <taxon>Embryophyta</taxon>
        <taxon>Tracheophyta</taxon>
        <taxon>Spermatophyta</taxon>
        <taxon>Magnoliopsida</taxon>
        <taxon>eudicotyledons</taxon>
        <taxon>Gunneridae</taxon>
        <taxon>Pentapetalae</taxon>
        <taxon>rosids</taxon>
        <taxon>malvids</taxon>
        <taxon>Brassicales</taxon>
        <taxon>Brassicaceae</taxon>
        <taxon>Brassiceae</taxon>
        <taxon>Brassica</taxon>
    </lineage>
</organism>
<dbReference type="EMBL" id="LS974620">
    <property type="protein sequence ID" value="CAG7906210.1"/>
    <property type="molecule type" value="Genomic_DNA"/>
</dbReference>
<dbReference type="Proteomes" id="UP000264353">
    <property type="component" value="Chromosome A4"/>
</dbReference>
<evidence type="ECO:0000256" key="12">
    <source>
        <dbReference type="SAM" id="MobiDB-lite"/>
    </source>
</evidence>
<comment type="cofactor">
    <cofactor evidence="1">
        <name>Mn(2+)</name>
        <dbReference type="ChEBI" id="CHEBI:29035"/>
    </cofactor>
</comment>
<dbReference type="CDD" id="cd00143">
    <property type="entry name" value="PP2Cc"/>
    <property type="match status" value="1"/>
</dbReference>
<keyword evidence="17" id="KW-1185">Reference proteome</keyword>
<dbReference type="Proteomes" id="UP000011750">
    <property type="component" value="Unassembled WGS sequence"/>
</dbReference>
<evidence type="ECO:0000313" key="16">
    <source>
        <dbReference type="EnsemblPlants" id="Bra035360.1-P"/>
    </source>
</evidence>
<keyword evidence="6" id="KW-0378">Hydrolase</keyword>
<evidence type="ECO:0000256" key="3">
    <source>
        <dbReference type="ARBA" id="ARBA00006702"/>
    </source>
</evidence>
<evidence type="ECO:0000313" key="19">
    <source>
        <dbReference type="Proteomes" id="UP000694005"/>
    </source>
</evidence>
<reference evidence="14 19" key="4">
    <citation type="submission" date="2021-07" db="EMBL/GenBank/DDBJ databases">
        <authorList>
            <consortium name="Genoscope - CEA"/>
            <person name="William W."/>
        </authorList>
    </citation>
    <scope>NUCLEOTIDE SEQUENCE [LARGE SCALE GENOMIC DNA]</scope>
</reference>
<evidence type="ECO:0000256" key="2">
    <source>
        <dbReference type="ARBA" id="ARBA00001946"/>
    </source>
</evidence>
<dbReference type="SMR" id="A0A397ZRC5"/>
<evidence type="ECO:0000313" key="14">
    <source>
        <dbReference type="EMBL" id="CAG7906210.1"/>
    </source>
</evidence>
<reference evidence="15 18" key="3">
    <citation type="submission" date="2018-06" db="EMBL/GenBank/DDBJ databases">
        <title>WGS assembly of Brassica rapa FPsc.</title>
        <authorList>
            <person name="Bowman J."/>
            <person name="Kohchi T."/>
            <person name="Yamato K."/>
            <person name="Jenkins J."/>
            <person name="Shu S."/>
            <person name="Ishizaki K."/>
            <person name="Yamaoka S."/>
            <person name="Nishihama R."/>
            <person name="Nakamura Y."/>
            <person name="Berger F."/>
            <person name="Adam C."/>
            <person name="Aki S."/>
            <person name="Althoff F."/>
            <person name="Araki T."/>
            <person name="Arteaga-Vazquez M."/>
            <person name="Balasubrmanian S."/>
            <person name="Bauer D."/>
            <person name="Boehm C."/>
            <person name="Briginshaw L."/>
            <person name="Caballero-Perez J."/>
            <person name="Catarino B."/>
            <person name="Chen F."/>
            <person name="Chiyoda S."/>
            <person name="Chovatia M."/>
            <person name="Davies K."/>
            <person name="Delmans M."/>
            <person name="Demura T."/>
            <person name="Dierschke T."/>
            <person name="Dolan L."/>
            <person name="Dorantes-Acosta A."/>
            <person name="Eklund D."/>
            <person name="Florent S."/>
            <person name="Flores-Sandoval E."/>
            <person name="Fujiyama A."/>
            <person name="Fukuzawa H."/>
            <person name="Galik B."/>
            <person name="Grimanelli D."/>
            <person name="Grimwood J."/>
            <person name="Grossniklaus U."/>
            <person name="Hamada T."/>
            <person name="Haseloff J."/>
            <person name="Hetherington A."/>
            <person name="Higo A."/>
            <person name="Hirakawa Y."/>
            <person name="Hundley H."/>
            <person name="Ikeda Y."/>
            <person name="Inoue K."/>
            <person name="Inoue S."/>
            <person name="Ishida S."/>
            <person name="Jia Q."/>
            <person name="Kakita M."/>
            <person name="Kanazawa T."/>
            <person name="Kawai Y."/>
            <person name="Kawashima T."/>
            <person name="Kennedy M."/>
            <person name="Kinose K."/>
            <person name="Kinoshita T."/>
            <person name="Kohara Y."/>
            <person name="Koide E."/>
            <person name="Komatsu K."/>
            <person name="Kopischke S."/>
            <person name="Kubo M."/>
            <person name="Kyozuka J."/>
            <person name="Lagercrantz U."/>
            <person name="Lin S."/>
            <person name="Lindquist E."/>
            <person name="Lipzen A."/>
            <person name="Lu C."/>
            <person name="Luna E."/>
            <person name="Martienssen R."/>
            <person name="Minamino N."/>
            <person name="Mizutani M."/>
            <person name="Mizutani M."/>
            <person name="Mochizuki N."/>
            <person name="Monte I."/>
            <person name="Mosher R."/>
            <person name="Nagasaki H."/>
            <person name="Nakagami H."/>
            <person name="Naramoto S."/>
            <person name="Nishitani K."/>
            <person name="Ohtani M."/>
            <person name="Okamoto T."/>
            <person name="Okumura M."/>
            <person name="Phillips J."/>
            <person name="Pollak B."/>
            <person name="Reinders A."/>
            <person name="Roevekamp M."/>
            <person name="Sano R."/>
            <person name="Sawa S."/>
            <person name="Schmid M."/>
            <person name="Shirakawa M."/>
            <person name="Solano R."/>
            <person name="Spunde A."/>
            <person name="Suetsugu N."/>
            <person name="Sugano S."/>
            <person name="Sugiyama A."/>
            <person name="Sun R."/>
            <person name="Suzuki Y."/>
            <person name="Takenaka M."/>
            <person name="Takezawa D."/>
            <person name="Tomogane H."/>
            <person name="Tsuzuki M."/>
            <person name="Ueda T."/>
            <person name="Umeda M."/>
            <person name="Ward J."/>
            <person name="Watanabe Y."/>
            <person name="Yazaki K."/>
            <person name="Yokoyama R."/>
            <person name="Yoshitake Y."/>
            <person name="Yotsui I."/>
            <person name="Zachgo S."/>
            <person name="Schmutz J."/>
        </authorList>
    </citation>
    <scope>NUCLEOTIDE SEQUENCE [LARGE SCALE GENOMIC DNA]</scope>
    <source>
        <strain evidence="18">cv. B-3</strain>
    </source>
</reference>
<dbReference type="SMART" id="SM00332">
    <property type="entry name" value="PP2Cc"/>
    <property type="match status" value="1"/>
</dbReference>
<feature type="compositionally biased region" description="Low complexity" evidence="12">
    <location>
        <begin position="1"/>
        <end position="21"/>
    </location>
</feature>
<dbReference type="HOGENOM" id="CLU_013173_6_0_1"/>
<dbReference type="Gene3D" id="3.60.40.10">
    <property type="entry name" value="PPM-type phosphatase domain"/>
    <property type="match status" value="1"/>
</dbReference>
<dbReference type="GO" id="GO:0046872">
    <property type="term" value="F:metal ion binding"/>
    <property type="evidence" value="ECO:0007669"/>
    <property type="project" value="UniProtKB-KW"/>
</dbReference>
<reference evidence="17" key="2">
    <citation type="journal article" date="2018" name="Hortic Res">
        <title>Improved Brassica rapa reference genome by single-molecule sequencing and chromosome conformation capture technologies.</title>
        <authorList>
            <person name="Zhang L."/>
            <person name="Cai X."/>
            <person name="Wu J."/>
            <person name="Liu M."/>
            <person name="Grob S."/>
            <person name="Cheng F."/>
            <person name="Liang J."/>
            <person name="Cai C."/>
            <person name="Liu Z."/>
            <person name="Liu B."/>
            <person name="Wang F."/>
            <person name="Li S."/>
            <person name="Liu F."/>
            <person name="Li X."/>
            <person name="Cheng L."/>
            <person name="Yang W."/>
            <person name="Li M.H."/>
            <person name="Grossniklaus U."/>
            <person name="Zheng H."/>
            <person name="Wang X."/>
        </authorList>
    </citation>
    <scope>NUCLEOTIDE SEQUENCE [LARGE SCALE GENOMIC DNA]</scope>
    <source>
        <strain evidence="17">cv. Chiifu-401-42</strain>
    </source>
</reference>
<dbReference type="KEGG" id="brp:103849181"/>
<evidence type="ECO:0000256" key="6">
    <source>
        <dbReference type="ARBA" id="ARBA00022801"/>
    </source>
</evidence>
<dbReference type="STRING" id="51351.M4F2R1"/>
<evidence type="ECO:0000313" key="17">
    <source>
        <dbReference type="Proteomes" id="UP000011750"/>
    </source>
</evidence>
<accession>M4F2R1</accession>
<evidence type="ECO:0000313" key="18">
    <source>
        <dbReference type="Proteomes" id="UP000264353"/>
    </source>
</evidence>
<feature type="compositionally biased region" description="Basic residues" evidence="12">
    <location>
        <begin position="22"/>
        <end position="34"/>
    </location>
</feature>
<dbReference type="GO" id="GO:0004722">
    <property type="term" value="F:protein serine/threonine phosphatase activity"/>
    <property type="evidence" value="ECO:0000318"/>
    <property type="project" value="GO_Central"/>
</dbReference>
<reference evidence="16" key="5">
    <citation type="submission" date="2023-03" db="UniProtKB">
        <authorList>
            <consortium name="EnsemblPlants"/>
        </authorList>
    </citation>
    <scope>IDENTIFICATION</scope>
    <source>
        <strain evidence="16">cv. Chiifu-401-42</strain>
    </source>
</reference>
<evidence type="ECO:0000313" key="15">
    <source>
        <dbReference type="EMBL" id="RID65606.1"/>
    </source>
</evidence>
<dbReference type="eggNOG" id="KOG0698">
    <property type="taxonomic scope" value="Eukaryota"/>
</dbReference>
<evidence type="ECO:0000256" key="5">
    <source>
        <dbReference type="ARBA" id="ARBA00022723"/>
    </source>
</evidence>
<keyword evidence="7" id="KW-0460">Magnesium</keyword>
<evidence type="ECO:0000256" key="7">
    <source>
        <dbReference type="ARBA" id="ARBA00022842"/>
    </source>
</evidence>
<dbReference type="AlphaFoldDB" id="A0A397ZRC5"/>
<feature type="region of interest" description="Disordered" evidence="12">
    <location>
        <begin position="1"/>
        <end position="50"/>
    </location>
</feature>
<protein>
    <recommendedName>
        <fullName evidence="4">protein-serine/threonine phosphatase</fullName>
        <ecNumber evidence="4">3.1.3.16</ecNumber>
    </recommendedName>
</protein>
<gene>
    <name evidence="14" type="ORF">BRAPAZ1V2_A04P11110.2</name>
    <name evidence="15" type="ORF">BRARA_D00790</name>
</gene>
<comment type="cofactor">
    <cofactor evidence="2">
        <name>Mg(2+)</name>
        <dbReference type="ChEBI" id="CHEBI:18420"/>
    </cofactor>
</comment>
<evidence type="ECO:0000256" key="1">
    <source>
        <dbReference type="ARBA" id="ARBA00001936"/>
    </source>
</evidence>
<proteinExistence type="inferred from homology"/>